<gene>
    <name evidence="1" type="ORF">EPD60_07595</name>
</gene>
<dbReference type="EMBL" id="SJZI01000014">
    <property type="protein sequence ID" value="TCJ16202.1"/>
    <property type="molecule type" value="Genomic_DNA"/>
</dbReference>
<keyword evidence="2" id="KW-1185">Reference proteome</keyword>
<accession>A0A4V2NW66</accession>
<dbReference type="OrthoDB" id="981860at2"/>
<sequence>MRILFFLAAPILFVACNKEQESSSTWLNAKVVSIADMNCGRPLLNFAQDSAAIRAITGNEWLTYVTKDFPAEYTVVGNDVLVKVRQINPEESFPCITLGPSFPVIVVTDVRRP</sequence>
<dbReference type="RefSeq" id="WP_131448477.1">
    <property type="nucleotide sequence ID" value="NZ_SJZI01000014.1"/>
</dbReference>
<comment type="caution">
    <text evidence="1">The sequence shown here is derived from an EMBL/GenBank/DDBJ whole genome shotgun (WGS) entry which is preliminary data.</text>
</comment>
<dbReference type="Proteomes" id="UP000295334">
    <property type="component" value="Unassembled WGS sequence"/>
</dbReference>
<dbReference type="AlphaFoldDB" id="A0A4V2NW66"/>
<name>A0A4V2NW66_9BACT</name>
<protein>
    <submittedName>
        <fullName evidence="1">Uncharacterized protein</fullName>
    </submittedName>
</protein>
<proteinExistence type="predicted"/>
<evidence type="ECO:0000313" key="2">
    <source>
        <dbReference type="Proteomes" id="UP000295334"/>
    </source>
</evidence>
<reference evidence="1 2" key="1">
    <citation type="submission" date="2019-03" db="EMBL/GenBank/DDBJ databases">
        <authorList>
            <person name="Kim M.K.M."/>
        </authorList>
    </citation>
    <scope>NUCLEOTIDE SEQUENCE [LARGE SCALE GENOMIC DNA]</scope>
    <source>
        <strain evidence="1 2">17J68-12</strain>
    </source>
</reference>
<evidence type="ECO:0000313" key="1">
    <source>
        <dbReference type="EMBL" id="TCJ16202.1"/>
    </source>
</evidence>
<organism evidence="1 2">
    <name type="scientific">Flaviaesturariibacter flavus</name>
    <dbReference type="NCBI Taxonomy" id="2502780"/>
    <lineage>
        <taxon>Bacteria</taxon>
        <taxon>Pseudomonadati</taxon>
        <taxon>Bacteroidota</taxon>
        <taxon>Chitinophagia</taxon>
        <taxon>Chitinophagales</taxon>
        <taxon>Chitinophagaceae</taxon>
        <taxon>Flaviaestuariibacter</taxon>
    </lineage>
</organism>
<dbReference type="PROSITE" id="PS51257">
    <property type="entry name" value="PROKAR_LIPOPROTEIN"/>
    <property type="match status" value="1"/>
</dbReference>